<protein>
    <submittedName>
        <fullName evidence="2">DUF4038 domain-containing protein</fullName>
    </submittedName>
</protein>
<proteinExistence type="predicted"/>
<evidence type="ECO:0000313" key="3">
    <source>
        <dbReference type="Proteomes" id="UP000260812"/>
    </source>
</evidence>
<dbReference type="SUPFAM" id="SSF51445">
    <property type="entry name" value="(Trans)glycosidases"/>
    <property type="match status" value="1"/>
</dbReference>
<comment type="caution">
    <text evidence="2">The sequence shown here is derived from an EMBL/GenBank/DDBJ whole genome shotgun (WGS) entry which is preliminary data.</text>
</comment>
<gene>
    <name evidence="2" type="ORF">DXC51_23705</name>
</gene>
<dbReference type="PANTHER" id="PTHR37836:SF3">
    <property type="entry name" value="ENDOGLUCANASE"/>
    <property type="match status" value="1"/>
</dbReference>
<dbReference type="GeneID" id="97989777"/>
<evidence type="ECO:0000259" key="1">
    <source>
        <dbReference type="Pfam" id="PF13204"/>
    </source>
</evidence>
<dbReference type="InterPro" id="IPR017853">
    <property type="entry name" value="GH"/>
</dbReference>
<dbReference type="Proteomes" id="UP000260812">
    <property type="component" value="Unassembled WGS sequence"/>
</dbReference>
<dbReference type="InterPro" id="IPR025277">
    <property type="entry name" value="Apiosidase-like_cat_dom"/>
</dbReference>
<dbReference type="RefSeq" id="WP_117545528.1">
    <property type="nucleotide sequence ID" value="NZ_QVLV01000024.1"/>
</dbReference>
<name>A0A3E3HXG4_9FIRM</name>
<organism evidence="2 3">
    <name type="scientific">Eisenbergiella massiliensis</name>
    <dbReference type="NCBI Taxonomy" id="1720294"/>
    <lineage>
        <taxon>Bacteria</taxon>
        <taxon>Bacillati</taxon>
        <taxon>Bacillota</taxon>
        <taxon>Clostridia</taxon>
        <taxon>Lachnospirales</taxon>
        <taxon>Lachnospiraceae</taxon>
        <taxon>Eisenbergiella</taxon>
    </lineage>
</organism>
<reference evidence="2" key="1">
    <citation type="submission" date="2018-08" db="EMBL/GenBank/DDBJ databases">
        <title>A genome reference for cultivated species of the human gut microbiota.</title>
        <authorList>
            <person name="Zou Y."/>
            <person name="Xue W."/>
            <person name="Luo G."/>
        </authorList>
    </citation>
    <scope>NUCLEOTIDE SEQUENCE [LARGE SCALE GENOMIC DNA]</scope>
    <source>
        <strain evidence="2">TF05-5AC</strain>
    </source>
</reference>
<keyword evidence="3" id="KW-1185">Reference proteome</keyword>
<dbReference type="EMBL" id="QVLV01000024">
    <property type="protein sequence ID" value="RGE56499.1"/>
    <property type="molecule type" value="Genomic_DNA"/>
</dbReference>
<dbReference type="PANTHER" id="PTHR37836">
    <property type="entry name" value="LMO1036 PROTEIN"/>
    <property type="match status" value="1"/>
</dbReference>
<sequence length="423" mass="48711">MSEITVSESKDYFIKDGKPFFYLADTIWMAFSKLSESEWRDYLHYRKVQGFNVVQVSLFPLDHDNSADENELLPFMKNEDGTPDYYVRNDAYFNKVEKMIAVAAEYGITVALHLVWAHHIPDSWASKGHEERVIPEAQLYPIYSYAVERVKKYHPVYAISGDVRFENQAVTDYCMKVLKIVNELDNGALTTLHIAPGEQPDDSLIYNPALKFYSYQSGHSFLDQDNPEKFSAQFLKQLVKRPIVNTEPSYEGHKDGFREGRFRAEDVRRMAWSSLMTGAKAGITYGAHGIWSCHRRENFFNNASFSGIPYDFGTALRFPGAWDFSFAKAIFEDAKLYDIQPAQELLENPIPGCYCCKAEDKLAVYLPYNSEVILKKNVSKWHGRMIILEDHNVGVPVYYERDGKTIISVHDFNSDVLYVFSRN</sequence>
<evidence type="ECO:0000313" key="2">
    <source>
        <dbReference type="EMBL" id="RGE56499.1"/>
    </source>
</evidence>
<dbReference type="AlphaFoldDB" id="A0A3E3HXG4"/>
<accession>A0A3E3HXG4</accession>
<feature type="domain" description="Apiosidase-like catalytic" evidence="1">
    <location>
        <begin position="8"/>
        <end position="336"/>
    </location>
</feature>
<dbReference type="Pfam" id="PF13204">
    <property type="entry name" value="Apiosidase"/>
    <property type="match status" value="1"/>
</dbReference>
<dbReference type="Gene3D" id="3.20.20.80">
    <property type="entry name" value="Glycosidases"/>
    <property type="match status" value="1"/>
</dbReference>